<dbReference type="PATRIC" id="fig|45070.6.peg.535"/>
<dbReference type="Proteomes" id="UP000054725">
    <property type="component" value="Unassembled WGS sequence"/>
</dbReference>
<dbReference type="STRING" id="45070.Lnau_0508"/>
<keyword evidence="2" id="KW-1185">Reference proteome</keyword>
<sequence length="203" mass="23807">MYELKQAECSPLQKHKIKLHPEVIEILFENRRYIKNLFSNLKGLHGITHMGMACIDPSQELVAFSTTPNIEYNLFHQNLWLEDISFNSDGADKNTLIWWDYQNEKIEKIKLKNNNFTMGMTIYRPIGNFGLMYSFATDEKTRGLREFYSDNLFGLIDMGDYFYKSLRELYNSYSLKHLPPNLNEFSSKATGLSIRPILRLVQT</sequence>
<name>A0A0W0X204_9GAMM</name>
<protein>
    <submittedName>
        <fullName evidence="1">Putative FlgJ-like protein</fullName>
    </submittedName>
</protein>
<reference evidence="1 2" key="1">
    <citation type="submission" date="2015-11" db="EMBL/GenBank/DDBJ databases">
        <title>Genomic analysis of 38 Legionella species identifies large and diverse effector repertoires.</title>
        <authorList>
            <person name="Burstein D."/>
            <person name="Amaro F."/>
            <person name="Zusman T."/>
            <person name="Lifshitz Z."/>
            <person name="Cohen O."/>
            <person name="Gilbert J.A."/>
            <person name="Pupko T."/>
            <person name="Shuman H.A."/>
            <person name="Segal G."/>
        </authorList>
    </citation>
    <scope>NUCLEOTIDE SEQUENCE [LARGE SCALE GENOMIC DNA]</scope>
    <source>
        <strain evidence="1 2">ATCC 49506</strain>
    </source>
</reference>
<organism evidence="1 2">
    <name type="scientific">Legionella nautarum</name>
    <dbReference type="NCBI Taxonomy" id="45070"/>
    <lineage>
        <taxon>Bacteria</taxon>
        <taxon>Pseudomonadati</taxon>
        <taxon>Pseudomonadota</taxon>
        <taxon>Gammaproteobacteria</taxon>
        <taxon>Legionellales</taxon>
        <taxon>Legionellaceae</taxon>
        <taxon>Legionella</taxon>
    </lineage>
</organism>
<evidence type="ECO:0000313" key="1">
    <source>
        <dbReference type="EMBL" id="KTD38593.1"/>
    </source>
</evidence>
<dbReference type="EMBL" id="LNYO01000006">
    <property type="protein sequence ID" value="KTD38593.1"/>
    <property type="molecule type" value="Genomic_DNA"/>
</dbReference>
<proteinExistence type="predicted"/>
<gene>
    <name evidence="1" type="ORF">Lnau_0508</name>
</gene>
<comment type="caution">
    <text evidence="1">The sequence shown here is derived from an EMBL/GenBank/DDBJ whole genome shotgun (WGS) entry which is preliminary data.</text>
</comment>
<evidence type="ECO:0000313" key="2">
    <source>
        <dbReference type="Proteomes" id="UP000054725"/>
    </source>
</evidence>
<dbReference type="AlphaFoldDB" id="A0A0W0X204"/>
<accession>A0A0W0X204</accession>